<dbReference type="EMBL" id="RCHU02000004">
    <property type="protein sequence ID" value="KAL3597070.1"/>
    <property type="molecule type" value="Genomic_DNA"/>
</dbReference>
<keyword evidence="2" id="KW-1185">Reference proteome</keyword>
<gene>
    <name evidence="1" type="ORF">D5086_008707</name>
</gene>
<protein>
    <submittedName>
        <fullName evidence="1">Uncharacterized protein</fullName>
    </submittedName>
</protein>
<organism evidence="1 2">
    <name type="scientific">Populus alba</name>
    <name type="common">White poplar</name>
    <dbReference type="NCBI Taxonomy" id="43335"/>
    <lineage>
        <taxon>Eukaryota</taxon>
        <taxon>Viridiplantae</taxon>
        <taxon>Streptophyta</taxon>
        <taxon>Embryophyta</taxon>
        <taxon>Tracheophyta</taxon>
        <taxon>Spermatophyta</taxon>
        <taxon>Magnoliopsida</taxon>
        <taxon>eudicotyledons</taxon>
        <taxon>Gunneridae</taxon>
        <taxon>Pentapetalae</taxon>
        <taxon>rosids</taxon>
        <taxon>fabids</taxon>
        <taxon>Malpighiales</taxon>
        <taxon>Salicaceae</taxon>
        <taxon>Saliceae</taxon>
        <taxon>Populus</taxon>
    </lineage>
</organism>
<sequence length="193" mass="22016">MQADRNKSNMNAKNGTRTQAGFVTRNGQPLRSLSDLQQFEIAPRVVPSFVGAAMGWSLVHPPCSISKLMERASCIVWLVSIESGEVHSALLPVSYLSNVSTLKKSYIGDWKDIEVKLRCRWRFLYHRVDGKLKFKWILKRETQGGNKLLGVWLQGGGYCETSCLMDLSCECKKRYEMAMSHEREHPNLFIGFR</sequence>
<accession>A0ACC4CGU1</accession>
<comment type="caution">
    <text evidence="1">The sequence shown here is derived from an EMBL/GenBank/DDBJ whole genome shotgun (WGS) entry which is preliminary data.</text>
</comment>
<evidence type="ECO:0000313" key="1">
    <source>
        <dbReference type="EMBL" id="KAL3597070.1"/>
    </source>
</evidence>
<evidence type="ECO:0000313" key="2">
    <source>
        <dbReference type="Proteomes" id="UP000309997"/>
    </source>
</evidence>
<reference evidence="1 2" key="1">
    <citation type="journal article" date="2024" name="Plant Biotechnol. J.">
        <title>Genome and CRISPR/Cas9 system of a widespread forest tree (Populus alba) in the world.</title>
        <authorList>
            <person name="Liu Y.J."/>
            <person name="Jiang P.F."/>
            <person name="Han X.M."/>
            <person name="Li X.Y."/>
            <person name="Wang H.M."/>
            <person name="Wang Y.J."/>
            <person name="Wang X.X."/>
            <person name="Zeng Q.Y."/>
        </authorList>
    </citation>
    <scope>NUCLEOTIDE SEQUENCE [LARGE SCALE GENOMIC DNA]</scope>
    <source>
        <strain evidence="2">cv. PAL-ZL1</strain>
    </source>
</reference>
<name>A0ACC4CGU1_POPAL</name>
<proteinExistence type="predicted"/>
<dbReference type="Proteomes" id="UP000309997">
    <property type="component" value="Unassembled WGS sequence"/>
</dbReference>